<name>A0A3S0RMI8_9GAMM</name>
<reference evidence="2 3" key="1">
    <citation type="submission" date="2018-12" db="EMBL/GenBank/DDBJ databases">
        <title>Dyella dinghuensis sp. nov. DHOA06 and Dyella choica sp. nov. 4M-K27, isolated from forest soil.</title>
        <authorList>
            <person name="Qiu L.-H."/>
            <person name="Gao Z.-H."/>
        </authorList>
    </citation>
    <scope>NUCLEOTIDE SEQUENCE [LARGE SCALE GENOMIC DNA]</scope>
    <source>
        <strain evidence="2 3">4M-K27</strain>
    </source>
</reference>
<evidence type="ECO:0000256" key="1">
    <source>
        <dbReference type="SAM" id="Phobius"/>
    </source>
</evidence>
<comment type="caution">
    <text evidence="2">The sequence shown here is derived from an EMBL/GenBank/DDBJ whole genome shotgun (WGS) entry which is preliminary data.</text>
</comment>
<proteinExistence type="predicted"/>
<protein>
    <submittedName>
        <fullName evidence="2">Uncharacterized protein</fullName>
    </submittedName>
</protein>
<accession>A0A3S0RMI8</accession>
<keyword evidence="1" id="KW-0472">Membrane</keyword>
<keyword evidence="3" id="KW-1185">Reference proteome</keyword>
<feature type="transmembrane region" description="Helical" evidence="1">
    <location>
        <begin position="6"/>
        <end position="25"/>
    </location>
</feature>
<sequence length="120" mass="13255">MDGSTKLAFAVVAAAVILIGGYIAYNEFSRARDVGQAQQALDTFRQNAQQVVYQGRQDAQVSAQRQAAYQQWQQERRRLALNQRCVDGAVVQIEGSSYTQLGTLAQPIHCSGRLADQPLR</sequence>
<dbReference type="OrthoDB" id="5958911at2"/>
<dbReference type="Proteomes" id="UP000274358">
    <property type="component" value="Unassembled WGS sequence"/>
</dbReference>
<keyword evidence="1" id="KW-1133">Transmembrane helix</keyword>
<dbReference type="RefSeq" id="WP_126683224.1">
    <property type="nucleotide sequence ID" value="NZ_RYYV01000002.1"/>
</dbReference>
<evidence type="ECO:0000313" key="2">
    <source>
        <dbReference type="EMBL" id="RUL78765.1"/>
    </source>
</evidence>
<organism evidence="2 3">
    <name type="scientific">Dyella choica</name>
    <dbReference type="NCBI Taxonomy" id="1927959"/>
    <lineage>
        <taxon>Bacteria</taxon>
        <taxon>Pseudomonadati</taxon>
        <taxon>Pseudomonadota</taxon>
        <taxon>Gammaproteobacteria</taxon>
        <taxon>Lysobacterales</taxon>
        <taxon>Rhodanobacteraceae</taxon>
        <taxon>Dyella</taxon>
    </lineage>
</organism>
<keyword evidence="1" id="KW-0812">Transmembrane</keyword>
<gene>
    <name evidence="2" type="ORF">EKH80_02835</name>
</gene>
<dbReference type="EMBL" id="RYYV01000002">
    <property type="protein sequence ID" value="RUL78765.1"/>
    <property type="molecule type" value="Genomic_DNA"/>
</dbReference>
<evidence type="ECO:0000313" key="3">
    <source>
        <dbReference type="Proteomes" id="UP000274358"/>
    </source>
</evidence>
<dbReference type="AlphaFoldDB" id="A0A3S0RMI8"/>